<dbReference type="InterPro" id="IPR012675">
    <property type="entry name" value="Beta-grasp_dom_sf"/>
</dbReference>
<organism evidence="9 10">
    <name type="scientific">Legionella dresdenensis</name>
    <dbReference type="NCBI Taxonomy" id="450200"/>
    <lineage>
        <taxon>Bacteria</taxon>
        <taxon>Pseudomonadati</taxon>
        <taxon>Pseudomonadota</taxon>
        <taxon>Gammaproteobacteria</taxon>
        <taxon>Legionellales</taxon>
        <taxon>Legionellaceae</taxon>
        <taxon>Legionella</taxon>
    </lineage>
</organism>
<comment type="similarity">
    <text evidence="6">Belongs to the relA/spoT family.</text>
</comment>
<evidence type="ECO:0000313" key="10">
    <source>
        <dbReference type="Proteomes" id="UP001595758"/>
    </source>
</evidence>
<dbReference type="NCBIfam" id="NF008124">
    <property type="entry name" value="PRK10872.1"/>
    <property type="match status" value="1"/>
</dbReference>
<dbReference type="Gene3D" id="3.10.20.30">
    <property type="match status" value="1"/>
</dbReference>
<dbReference type="Pfam" id="PF04607">
    <property type="entry name" value="RelA_SpoT"/>
    <property type="match status" value="1"/>
</dbReference>
<evidence type="ECO:0000313" key="9">
    <source>
        <dbReference type="EMBL" id="MFC3907685.1"/>
    </source>
</evidence>
<name>A0ABV8CCC7_9GAMM</name>
<dbReference type="InterPro" id="IPR004095">
    <property type="entry name" value="TGS"/>
</dbReference>
<dbReference type="Proteomes" id="UP001595758">
    <property type="component" value="Unassembled WGS sequence"/>
</dbReference>
<feature type="domain" description="ACT" evidence="7">
    <location>
        <begin position="660"/>
        <end position="734"/>
    </location>
</feature>
<accession>A0ABV8CCC7</accession>
<dbReference type="NCBIfam" id="TIGR00691">
    <property type="entry name" value="spoT_relA"/>
    <property type="match status" value="1"/>
</dbReference>
<dbReference type="SUPFAM" id="SSF55021">
    <property type="entry name" value="ACT-like"/>
    <property type="match status" value="1"/>
</dbReference>
<dbReference type="InterPro" id="IPR004811">
    <property type="entry name" value="RelA/Spo_fam"/>
</dbReference>
<dbReference type="RefSeq" id="WP_382340270.1">
    <property type="nucleotide sequence ID" value="NZ_JBHSAB010000001.1"/>
</dbReference>
<dbReference type="SUPFAM" id="SSF81301">
    <property type="entry name" value="Nucleotidyltransferase"/>
    <property type="match status" value="1"/>
</dbReference>
<dbReference type="PANTHER" id="PTHR21262">
    <property type="entry name" value="GUANOSINE-3',5'-BIS DIPHOSPHATE 3'-PYROPHOSPHOHYDROLASE"/>
    <property type="match status" value="1"/>
</dbReference>
<dbReference type="SUPFAM" id="SSF81271">
    <property type="entry name" value="TGS-like"/>
    <property type="match status" value="1"/>
</dbReference>
<dbReference type="Pfam" id="PF02824">
    <property type="entry name" value="TGS"/>
    <property type="match status" value="1"/>
</dbReference>
<dbReference type="SMART" id="SM00954">
    <property type="entry name" value="RelA_SpoT"/>
    <property type="match status" value="1"/>
</dbReference>
<dbReference type="Pfam" id="PF13328">
    <property type="entry name" value="HD_4"/>
    <property type="match status" value="1"/>
</dbReference>
<dbReference type="InterPro" id="IPR043519">
    <property type="entry name" value="NT_sf"/>
</dbReference>
<dbReference type="InterPro" id="IPR002912">
    <property type="entry name" value="ACT_dom"/>
</dbReference>
<dbReference type="EMBL" id="JBHSAB010000001">
    <property type="protein sequence ID" value="MFC3907685.1"/>
    <property type="molecule type" value="Genomic_DNA"/>
</dbReference>
<gene>
    <name evidence="9" type="primary">relA</name>
    <name evidence="9" type="ORF">ACFORL_01145</name>
</gene>
<reference evidence="10" key="1">
    <citation type="journal article" date="2019" name="Int. J. Syst. Evol. Microbiol.">
        <title>The Global Catalogue of Microorganisms (GCM) 10K type strain sequencing project: providing services to taxonomists for standard genome sequencing and annotation.</title>
        <authorList>
            <consortium name="The Broad Institute Genomics Platform"/>
            <consortium name="The Broad Institute Genome Sequencing Center for Infectious Disease"/>
            <person name="Wu L."/>
            <person name="Ma J."/>
        </authorList>
    </citation>
    <scope>NUCLEOTIDE SEQUENCE [LARGE SCALE GENOMIC DNA]</scope>
    <source>
        <strain evidence="10">CCUG 59858</strain>
    </source>
</reference>
<dbReference type="Gene3D" id="1.10.3210.10">
    <property type="entry name" value="Hypothetical protein af1432"/>
    <property type="match status" value="1"/>
</dbReference>
<evidence type="ECO:0000256" key="5">
    <source>
        <dbReference type="ARBA" id="ARBA00033308"/>
    </source>
</evidence>
<dbReference type="Pfam" id="PF13291">
    <property type="entry name" value="ACT_4"/>
    <property type="match status" value="1"/>
</dbReference>
<evidence type="ECO:0000256" key="4">
    <source>
        <dbReference type="ARBA" id="ARBA00032407"/>
    </source>
</evidence>
<evidence type="ECO:0000256" key="6">
    <source>
        <dbReference type="RuleBase" id="RU003847"/>
    </source>
</evidence>
<dbReference type="Gene3D" id="3.30.70.260">
    <property type="match status" value="1"/>
</dbReference>
<dbReference type="Gene3D" id="3.30.460.10">
    <property type="entry name" value="Beta Polymerase, domain 2"/>
    <property type="match status" value="1"/>
</dbReference>
<evidence type="ECO:0000256" key="1">
    <source>
        <dbReference type="ARBA" id="ARBA00019852"/>
    </source>
</evidence>
<dbReference type="InterPro" id="IPR012676">
    <property type="entry name" value="TGS-like"/>
</dbReference>
<dbReference type="Pfam" id="PF19296">
    <property type="entry name" value="RelA_AH_RIS"/>
    <property type="match status" value="1"/>
</dbReference>
<dbReference type="InterPro" id="IPR007685">
    <property type="entry name" value="RelA_SpoT"/>
</dbReference>
<dbReference type="InterPro" id="IPR033655">
    <property type="entry name" value="TGS_RelA/SpoT"/>
</dbReference>
<dbReference type="SUPFAM" id="SSF109604">
    <property type="entry name" value="HD-domain/PDEase-like"/>
    <property type="match status" value="1"/>
</dbReference>
<sequence>MVKVKEDTLWSVDGHIDVEQWLHQLASKGYFQDLTVIRNACNLCQLACHEHATEIGVSCLQQGLAMADLLADLEVDKDTLAAAILFVSVHYAELSLDDVEEQIGPEIAKLVRGIEKMSAIHNLQALNKYPQNKHQADNIRKMLLAMVDDARVVLIKLAERLCVLRGSERLPESMQKQIATEVMEIYAPLANRLGIGAIKWEMEDLAFRYLHPEDYKAIAKGLKTKRLDRDRYVNLIVTELTEQIKATGAHHYAVYGRSKHIHSIYKKMKRKNVSLDEIYDATAVRVLVETKEQCYDVLSMVHSLWKQVLAEFDDYIVNPKPNGYQSLHTAVVGPEDRVFEVQIRTFEMHDLAEMGVAAHWKYKEGSGQVKAGHERKIEWLREVLAWHRDMAASSGVSEAIETEFLEDRVYVFTPGGDVLDLPHGVTPLDFAYHVHSQLGHRCRGAKVNGHIVPLTYALKTGDKVEILTGKEERPSRDWINPHHNYLKTSRAKAKVLHWFKMQDFDRNRDEGQEILDKELKALGIKSERLNEIVSAFNYKKLDDMLAALGRGDIKLGQILHRLSPVVTTEPEIQTIVKPLTKPEISGGDVKIEGVGDLLTTMARCCQPVPGDDVLGYITIGRGVSIHRKDCPNILHATERQKQRFLQVAWGSSTRDHYVVDVIIKAFNRPDLLRDITTLLANEKSHVYALQTKSNKQENTAFITLTVEIDGLNSLSRLLSKMEQIPNVLEARRQV</sequence>
<comment type="pathway">
    <text evidence="2">Purine metabolism.</text>
</comment>
<dbReference type="PANTHER" id="PTHR21262:SF31">
    <property type="entry name" value="GTP PYROPHOSPHOKINASE"/>
    <property type="match status" value="1"/>
</dbReference>
<dbReference type="CDD" id="cd05399">
    <property type="entry name" value="NT_Rel-Spo_like"/>
    <property type="match status" value="1"/>
</dbReference>
<keyword evidence="9" id="KW-0808">Transferase</keyword>
<dbReference type="GO" id="GO:0008728">
    <property type="term" value="F:GTP diphosphokinase activity"/>
    <property type="evidence" value="ECO:0007669"/>
    <property type="project" value="UniProtKB-EC"/>
</dbReference>
<evidence type="ECO:0000259" key="7">
    <source>
        <dbReference type="PROSITE" id="PS51671"/>
    </source>
</evidence>
<comment type="function">
    <text evidence="6">In eubacteria ppGpp (guanosine 3'-diphosphate 5'-diphosphate) is a mediator of the stringent response that coordinates a variety of cellular activities in response to changes in nutritional abundance.</text>
</comment>
<dbReference type="PROSITE" id="PS51671">
    <property type="entry name" value="ACT"/>
    <property type="match status" value="1"/>
</dbReference>
<evidence type="ECO:0000259" key="8">
    <source>
        <dbReference type="PROSITE" id="PS51880"/>
    </source>
</evidence>
<dbReference type="InterPro" id="IPR045600">
    <property type="entry name" value="RelA/SpoT_AH_RIS"/>
</dbReference>
<keyword evidence="10" id="KW-1185">Reference proteome</keyword>
<proteinExistence type="inferred from homology"/>
<dbReference type="InterPro" id="IPR045865">
    <property type="entry name" value="ACT-like_dom_sf"/>
</dbReference>
<dbReference type="PROSITE" id="PS51880">
    <property type="entry name" value="TGS"/>
    <property type="match status" value="1"/>
</dbReference>
<comment type="caution">
    <text evidence="9">The sequence shown here is derived from an EMBL/GenBank/DDBJ whole genome shotgun (WGS) entry which is preliminary data.</text>
</comment>
<evidence type="ECO:0000256" key="3">
    <source>
        <dbReference type="ARBA" id="ARBA00029754"/>
    </source>
</evidence>
<dbReference type="CDD" id="cd04876">
    <property type="entry name" value="ACT_RelA-SpoT"/>
    <property type="match status" value="1"/>
</dbReference>
<feature type="domain" description="TGS" evidence="8">
    <location>
        <begin position="407"/>
        <end position="468"/>
    </location>
</feature>
<dbReference type="CDD" id="cd01668">
    <property type="entry name" value="TGS_RSH"/>
    <property type="match status" value="1"/>
</dbReference>
<evidence type="ECO:0000256" key="2">
    <source>
        <dbReference type="ARBA" id="ARBA00025704"/>
    </source>
</evidence>
<protein>
    <recommendedName>
        <fullName evidence="1">GTP pyrophosphokinase</fullName>
    </recommendedName>
    <alternativeName>
        <fullName evidence="4">(p)ppGpp synthase</fullName>
    </alternativeName>
    <alternativeName>
        <fullName evidence="3">ATP:GTP 3'-pyrophosphotransferase</fullName>
    </alternativeName>
    <alternativeName>
        <fullName evidence="5">ppGpp synthase I</fullName>
    </alternativeName>
</protein>